<evidence type="ECO:0000313" key="2">
    <source>
        <dbReference type="Proteomes" id="UP000077069"/>
    </source>
</evidence>
<sequence>SFRFPYAGYRRDAARTPAFIQTLSPLANLSNYIFAEIFFSVGVPNSSLFPASRVQSISHGAYSTHNPPTMTAREVYRYVDKRGDSIIFKFDPALINDPTDGPLSIYHVWRHQTKTSTQWSSMLLDRISATERWKVDKKPMAGLLLWQGEVNGKQMVVRFVGFEKSEKGWMVEFPGRFS</sequence>
<dbReference type="AlphaFoldDB" id="A0A177CM41"/>
<gene>
    <name evidence="1" type="ORF">CC84DRAFT_1239918</name>
</gene>
<feature type="non-terminal residue" evidence="1">
    <location>
        <position position="1"/>
    </location>
</feature>
<reference evidence="1 2" key="1">
    <citation type="submission" date="2016-05" db="EMBL/GenBank/DDBJ databases">
        <title>Comparative analysis of secretome profiles of manganese(II)-oxidizing ascomycete fungi.</title>
        <authorList>
            <consortium name="DOE Joint Genome Institute"/>
            <person name="Zeiner C.A."/>
            <person name="Purvine S.O."/>
            <person name="Zink E.M."/>
            <person name="Wu S."/>
            <person name="Pasa-Tolic L."/>
            <person name="Chaput D.L."/>
            <person name="Haridas S."/>
            <person name="Grigoriev I.V."/>
            <person name="Santelli C.M."/>
            <person name="Hansel C.M."/>
        </authorList>
    </citation>
    <scope>NUCLEOTIDE SEQUENCE [LARGE SCALE GENOMIC DNA]</scope>
    <source>
        <strain evidence="1 2">AP3s5-JAC2a</strain>
    </source>
</reference>
<dbReference type="RefSeq" id="XP_018038989.1">
    <property type="nucleotide sequence ID" value="XM_018183995.1"/>
</dbReference>
<dbReference type="GeneID" id="28767481"/>
<keyword evidence="2" id="KW-1185">Reference proteome</keyword>
<dbReference type="InParanoid" id="A0A177CM41"/>
<dbReference type="Proteomes" id="UP000077069">
    <property type="component" value="Unassembled WGS sequence"/>
</dbReference>
<protein>
    <submittedName>
        <fullName evidence="1">Uncharacterized protein</fullName>
    </submittedName>
</protein>
<dbReference type="OrthoDB" id="3796311at2759"/>
<dbReference type="EMBL" id="KV441550">
    <property type="protein sequence ID" value="OAG08624.1"/>
    <property type="molecule type" value="Genomic_DNA"/>
</dbReference>
<organism evidence="1 2">
    <name type="scientific">Paraphaeosphaeria sporulosa</name>
    <dbReference type="NCBI Taxonomy" id="1460663"/>
    <lineage>
        <taxon>Eukaryota</taxon>
        <taxon>Fungi</taxon>
        <taxon>Dikarya</taxon>
        <taxon>Ascomycota</taxon>
        <taxon>Pezizomycotina</taxon>
        <taxon>Dothideomycetes</taxon>
        <taxon>Pleosporomycetidae</taxon>
        <taxon>Pleosporales</taxon>
        <taxon>Massarineae</taxon>
        <taxon>Didymosphaeriaceae</taxon>
        <taxon>Paraphaeosphaeria</taxon>
    </lineage>
</organism>
<evidence type="ECO:0000313" key="1">
    <source>
        <dbReference type="EMBL" id="OAG08624.1"/>
    </source>
</evidence>
<name>A0A177CM41_9PLEO</name>
<proteinExistence type="predicted"/>
<accession>A0A177CM41</accession>